<dbReference type="GO" id="GO:0061436">
    <property type="term" value="P:establishment of skin barrier"/>
    <property type="evidence" value="ECO:0007669"/>
    <property type="project" value="TreeGrafter"/>
</dbReference>
<feature type="compositionally biased region" description="Basic and acidic residues" evidence="7">
    <location>
        <begin position="229"/>
        <end position="255"/>
    </location>
</feature>
<feature type="compositionally biased region" description="Low complexity" evidence="7">
    <location>
        <begin position="366"/>
        <end position="384"/>
    </location>
</feature>
<dbReference type="Gene3D" id="1.10.238.10">
    <property type="entry name" value="EF-hand"/>
    <property type="match status" value="1"/>
</dbReference>
<evidence type="ECO:0000259" key="8">
    <source>
        <dbReference type="PROSITE" id="PS50222"/>
    </source>
</evidence>
<evidence type="ECO:0000256" key="1">
    <source>
        <dbReference type="ARBA" id="ARBA00004463"/>
    </source>
</evidence>
<dbReference type="InterPro" id="IPR013787">
    <property type="entry name" value="S100_Ca-bd_sub"/>
</dbReference>
<reference evidence="9 10" key="1">
    <citation type="journal article" date="2020" name="Nature">
        <title>Six reference-quality genomes reveal evolution of bat adaptations.</title>
        <authorList>
            <person name="Jebb D."/>
            <person name="Huang Z."/>
            <person name="Pippel M."/>
            <person name="Hughes G.M."/>
            <person name="Lavrichenko K."/>
            <person name="Devanna P."/>
            <person name="Winkler S."/>
            <person name="Jermiin L.S."/>
            <person name="Skirmuntt E.C."/>
            <person name="Katzourakis A."/>
            <person name="Burkitt-Gray L."/>
            <person name="Ray D.A."/>
            <person name="Sullivan K.A.M."/>
            <person name="Roscito J.G."/>
            <person name="Kirilenko B.M."/>
            <person name="Davalos L.M."/>
            <person name="Corthals A.P."/>
            <person name="Power M.L."/>
            <person name="Jones G."/>
            <person name="Ransome R.D."/>
            <person name="Dechmann D.K.N."/>
            <person name="Locatelli A.G."/>
            <person name="Puechmaille S.J."/>
            <person name="Fedrigo O."/>
            <person name="Jarvis E.D."/>
            <person name="Hiller M."/>
            <person name="Vernes S.C."/>
            <person name="Myers E.W."/>
            <person name="Teeling E.C."/>
        </authorList>
    </citation>
    <scope>NUCLEOTIDE SEQUENCE [LARGE SCALE GENOMIC DNA]</scope>
    <source>
        <strain evidence="9">MMolMol1</strain>
        <tissue evidence="9">Muscle</tissue>
    </source>
</reference>
<evidence type="ECO:0000313" key="9">
    <source>
        <dbReference type="EMBL" id="KAF6413557.1"/>
    </source>
</evidence>
<feature type="compositionally biased region" description="Basic and acidic residues" evidence="7">
    <location>
        <begin position="100"/>
        <end position="120"/>
    </location>
</feature>
<dbReference type="GO" id="GO:0036457">
    <property type="term" value="C:keratohyalin granule"/>
    <property type="evidence" value="ECO:0007669"/>
    <property type="project" value="TreeGrafter"/>
</dbReference>
<protein>
    <recommendedName>
        <fullName evidence="8">EF-hand domain-containing protein</fullName>
    </recommendedName>
</protein>
<evidence type="ECO:0000256" key="5">
    <source>
        <dbReference type="ARBA" id="ARBA00022837"/>
    </source>
</evidence>
<feature type="compositionally biased region" description="Polar residues" evidence="7">
    <location>
        <begin position="306"/>
        <end position="327"/>
    </location>
</feature>
<dbReference type="Proteomes" id="UP000550707">
    <property type="component" value="Unassembled WGS sequence"/>
</dbReference>
<proteinExistence type="inferred from homology"/>
<dbReference type="CDD" id="cd00213">
    <property type="entry name" value="S-100"/>
    <property type="match status" value="1"/>
</dbReference>
<dbReference type="InterPro" id="IPR052503">
    <property type="entry name" value="S100-fused_Epidermal_Struct"/>
</dbReference>
<dbReference type="FunFam" id="1.10.238.10:FF:000133">
    <property type="entry name" value="Filaggrin"/>
    <property type="match status" value="1"/>
</dbReference>
<evidence type="ECO:0000256" key="3">
    <source>
        <dbReference type="ARBA" id="ARBA00022723"/>
    </source>
</evidence>
<evidence type="ECO:0000313" key="10">
    <source>
        <dbReference type="Proteomes" id="UP000550707"/>
    </source>
</evidence>
<dbReference type="InterPro" id="IPR001751">
    <property type="entry name" value="S100/CaBP7/8-like_CS"/>
</dbReference>
<dbReference type="InterPro" id="IPR002048">
    <property type="entry name" value="EF_hand_dom"/>
</dbReference>
<dbReference type="PROSITE" id="PS50222">
    <property type="entry name" value="EF_HAND_2"/>
    <property type="match status" value="1"/>
</dbReference>
<dbReference type="PROSITE" id="PS00303">
    <property type="entry name" value="S100_CABP"/>
    <property type="match status" value="1"/>
</dbReference>
<keyword evidence="5" id="KW-0106">Calcium</keyword>
<accession>A0A7J8CRR3</accession>
<evidence type="ECO:0000256" key="4">
    <source>
        <dbReference type="ARBA" id="ARBA00022737"/>
    </source>
</evidence>
<feature type="compositionally biased region" description="Basic and acidic residues" evidence="7">
    <location>
        <begin position="172"/>
        <end position="188"/>
    </location>
</feature>
<dbReference type="GO" id="GO:0005509">
    <property type="term" value="F:calcium ion binding"/>
    <property type="evidence" value="ECO:0007669"/>
    <property type="project" value="InterPro"/>
</dbReference>
<feature type="compositionally biased region" description="Polar residues" evidence="7">
    <location>
        <begin position="121"/>
        <end position="139"/>
    </location>
</feature>
<feature type="region of interest" description="Disordered" evidence="7">
    <location>
        <begin position="288"/>
        <end position="391"/>
    </location>
</feature>
<sequence>MPKLLQSVVTMIEIFYQYATQDEECHMLNKAKLKKFLENEFHPIMKKPDGPDTVDTIMQILDRDHNEKVDFNEYLLMIFQLAQACNKVIGKDYCQASGSKQRDHNHQHQEEHSETEEKNNGQESSSSNLRWSAGSNESYSRGFRGSIKHRPQSSSRRMGHQEGLSSLQHRQSSGERWRESSSGHFKDNKKNKHGSHQQEGSRSEEVGYTHLSNSIERSHSANQSSDCEEQGHVCHSEDQSFSSDHHLSDSNESLRNRQYKSKSSQHHGFSSGSCGGQEHWSNYDPTDCGCESGSGQSSQQRWHESNAGSQSGNCEEQGYCSSSSGVTNYEKHGSSSGQSSSQRKHGFNSSGQSGSYKRQKHGSGSGQSSNYGKYGSGSNQSSSQRYHESSSESSLAMDNMVLLQDSHQALDIMELAQVSLLAVANMGQDQASLPAMKNMGLNLVNPLAMANTGLAQVNLLAIVIMGLDQVNPLVMDNTVLLQDSHQVIMELAQVSLPALVNTGLAQVNLLAMANMGQE</sequence>
<feature type="region of interest" description="Disordered" evidence="7">
    <location>
        <begin position="97"/>
        <end position="274"/>
    </location>
</feature>
<feature type="domain" description="EF-hand" evidence="8">
    <location>
        <begin position="49"/>
        <end position="84"/>
    </location>
</feature>
<dbReference type="InterPro" id="IPR011992">
    <property type="entry name" value="EF-hand-dom_pair"/>
</dbReference>
<dbReference type="AlphaFoldDB" id="A0A7J8CRR3"/>
<keyword evidence="10" id="KW-1185">Reference proteome</keyword>
<comment type="subcellular location">
    <subcellularLocation>
        <location evidence="1">Cytoplasmic granule</location>
    </subcellularLocation>
</comment>
<keyword evidence="2" id="KW-0597">Phosphoprotein</keyword>
<dbReference type="SMART" id="SM01394">
    <property type="entry name" value="S_100"/>
    <property type="match status" value="1"/>
</dbReference>
<evidence type="ECO:0000256" key="7">
    <source>
        <dbReference type="SAM" id="MobiDB-lite"/>
    </source>
</evidence>
<evidence type="ECO:0000256" key="2">
    <source>
        <dbReference type="ARBA" id="ARBA00022553"/>
    </source>
</evidence>
<dbReference type="PANTHER" id="PTHR22571:SF25">
    <property type="entry name" value="HORNERIN"/>
    <property type="match status" value="1"/>
</dbReference>
<dbReference type="GO" id="GO:0046914">
    <property type="term" value="F:transition metal ion binding"/>
    <property type="evidence" value="ECO:0007669"/>
    <property type="project" value="InterPro"/>
</dbReference>
<dbReference type="SUPFAM" id="SSF47473">
    <property type="entry name" value="EF-hand"/>
    <property type="match status" value="1"/>
</dbReference>
<dbReference type="EMBL" id="JACASF010000020">
    <property type="protein sequence ID" value="KAF6413557.1"/>
    <property type="molecule type" value="Genomic_DNA"/>
</dbReference>
<evidence type="ECO:0000256" key="6">
    <source>
        <dbReference type="ARBA" id="ARBA00038258"/>
    </source>
</evidence>
<feature type="compositionally biased region" description="Polar residues" evidence="7">
    <location>
        <begin position="210"/>
        <end position="225"/>
    </location>
</feature>
<name>A0A7J8CRR3_MOLMO</name>
<gene>
    <name evidence="9" type="ORF">HJG59_009760</name>
</gene>
<dbReference type="InParanoid" id="A0A7J8CRR3"/>
<dbReference type="Pfam" id="PF01023">
    <property type="entry name" value="S_100"/>
    <property type="match status" value="1"/>
</dbReference>
<comment type="similarity">
    <text evidence="6">Belongs to the S100-fused protein family.</text>
</comment>
<comment type="caution">
    <text evidence="9">The sequence shown here is derived from an EMBL/GenBank/DDBJ whole genome shotgun (WGS) entry which is preliminary data.</text>
</comment>
<keyword evidence="3" id="KW-0479">Metal-binding</keyword>
<organism evidence="9 10">
    <name type="scientific">Molossus molossus</name>
    <name type="common">Pallas' mastiff bat</name>
    <name type="synonym">Vespertilio molossus</name>
    <dbReference type="NCBI Taxonomy" id="27622"/>
    <lineage>
        <taxon>Eukaryota</taxon>
        <taxon>Metazoa</taxon>
        <taxon>Chordata</taxon>
        <taxon>Craniata</taxon>
        <taxon>Vertebrata</taxon>
        <taxon>Euteleostomi</taxon>
        <taxon>Mammalia</taxon>
        <taxon>Eutheria</taxon>
        <taxon>Laurasiatheria</taxon>
        <taxon>Chiroptera</taxon>
        <taxon>Yangochiroptera</taxon>
        <taxon>Molossidae</taxon>
        <taxon>Molossus</taxon>
    </lineage>
</organism>
<feature type="compositionally biased region" description="Polar residues" evidence="7">
    <location>
        <begin position="347"/>
        <end position="356"/>
    </location>
</feature>
<dbReference type="GO" id="GO:0001533">
    <property type="term" value="C:cornified envelope"/>
    <property type="evidence" value="ECO:0007669"/>
    <property type="project" value="TreeGrafter"/>
</dbReference>
<dbReference type="PANTHER" id="PTHR22571">
    <property type="entry name" value="FILAGGRIN-RELATED"/>
    <property type="match status" value="1"/>
</dbReference>
<keyword evidence="4" id="KW-0677">Repeat</keyword>
<dbReference type="InterPro" id="IPR034325">
    <property type="entry name" value="S-100_dom"/>
</dbReference>